<evidence type="ECO:0000313" key="3">
    <source>
        <dbReference type="Proteomes" id="UP000617340"/>
    </source>
</evidence>
<evidence type="ECO:0000313" key="2">
    <source>
        <dbReference type="EMBL" id="KAF7383272.1"/>
    </source>
</evidence>
<dbReference type="EMBL" id="JACSDZ010000019">
    <property type="protein sequence ID" value="KAF7383272.1"/>
    <property type="molecule type" value="Genomic_DNA"/>
</dbReference>
<comment type="caution">
    <text evidence="2">The sequence shown here is derived from an EMBL/GenBank/DDBJ whole genome shotgun (WGS) entry which is preliminary data.</text>
</comment>
<feature type="transmembrane region" description="Helical" evidence="1">
    <location>
        <begin position="49"/>
        <end position="68"/>
    </location>
</feature>
<keyword evidence="1" id="KW-0812">Transmembrane</keyword>
<reference evidence="2" key="1">
    <citation type="journal article" date="2020" name="G3 (Bethesda)">
        <title>High-Quality Assemblies for Three Invasive Social Wasps from the &lt;i&gt;Vespula&lt;/i&gt; Genus.</title>
        <authorList>
            <person name="Harrop T.W.R."/>
            <person name="Guhlin J."/>
            <person name="McLaughlin G.M."/>
            <person name="Permina E."/>
            <person name="Stockwell P."/>
            <person name="Gilligan J."/>
            <person name="Le Lec M.F."/>
            <person name="Gruber M.A.M."/>
            <person name="Quinn O."/>
            <person name="Lovegrove M."/>
            <person name="Duncan E.J."/>
            <person name="Remnant E.J."/>
            <person name="Van Eeckhoven J."/>
            <person name="Graham B."/>
            <person name="Knapp R.A."/>
            <person name="Langford K.W."/>
            <person name="Kronenberg Z."/>
            <person name="Press M.O."/>
            <person name="Eacker S.M."/>
            <person name="Wilson-Rankin E.E."/>
            <person name="Purcell J."/>
            <person name="Lester P.J."/>
            <person name="Dearden P.K."/>
        </authorList>
    </citation>
    <scope>NUCLEOTIDE SEQUENCE</scope>
    <source>
        <strain evidence="2">Linc-1</strain>
    </source>
</reference>
<evidence type="ECO:0000256" key="1">
    <source>
        <dbReference type="SAM" id="Phobius"/>
    </source>
</evidence>
<organism evidence="2 3">
    <name type="scientific">Vespula germanica</name>
    <name type="common">German yellow jacket</name>
    <name type="synonym">Paravespula germanica</name>
    <dbReference type="NCBI Taxonomy" id="30212"/>
    <lineage>
        <taxon>Eukaryota</taxon>
        <taxon>Metazoa</taxon>
        <taxon>Ecdysozoa</taxon>
        <taxon>Arthropoda</taxon>
        <taxon>Hexapoda</taxon>
        <taxon>Insecta</taxon>
        <taxon>Pterygota</taxon>
        <taxon>Neoptera</taxon>
        <taxon>Endopterygota</taxon>
        <taxon>Hymenoptera</taxon>
        <taxon>Apocrita</taxon>
        <taxon>Aculeata</taxon>
        <taxon>Vespoidea</taxon>
        <taxon>Vespidae</taxon>
        <taxon>Vespinae</taxon>
        <taxon>Vespula</taxon>
    </lineage>
</organism>
<gene>
    <name evidence="2" type="ORF">HZH68_015121</name>
</gene>
<dbReference type="AlphaFoldDB" id="A0A834J8A8"/>
<keyword evidence="1" id="KW-0472">Membrane</keyword>
<feature type="transmembrane region" description="Helical" evidence="1">
    <location>
        <begin position="21"/>
        <end position="43"/>
    </location>
</feature>
<name>A0A834J8A8_VESGE</name>
<keyword evidence="1" id="KW-1133">Transmembrane helix</keyword>
<proteinExistence type="predicted"/>
<accession>A0A834J8A8</accession>
<keyword evidence="3" id="KW-1185">Reference proteome</keyword>
<protein>
    <submittedName>
        <fullName evidence="2">Uncharacterized protein</fullName>
    </submittedName>
</protein>
<dbReference type="Proteomes" id="UP000617340">
    <property type="component" value="Unassembled WGS sequence"/>
</dbReference>
<sequence>MHRLIEIFLVNRACKPLFANPSTFVAVATAAIAATAVAVAVAVAEAEAVAVAAVAATAAILAAFAFHLSRHCGADQAQQNDHTRNSAWSRTAEFVIVAHFRNTELKSLY</sequence>